<sequence>MTGTLYNVTQTVFSSSDGTLVYAEAIGDKHLPALVFVHGLALTALVWAQILRDPRLLQFFYLVAYDMRGHGRSGKPATIDGHSSKLYADDFAAVSNGFGLNSPLFIGWSLGSTIAADITLHLPPDAISGIVWTAPMPYIDPDVIAAVARPEVQSLFPGLMTTDNVTLSVETKHAFVDTLFNDPPSVPWDIRWSWAGSSTFLKPEHLSIVTSRPQDPAGLFKAGARGLPLLVFSGGQDKQLRGEPVWEIARKYFKDSSVVFIPKGSHALFYDFKDEYVQELAKFAKRVFGIRK</sequence>
<organism evidence="3 4">
    <name type="scientific">Candolleomyces eurysporus</name>
    <dbReference type="NCBI Taxonomy" id="2828524"/>
    <lineage>
        <taxon>Eukaryota</taxon>
        <taxon>Fungi</taxon>
        <taxon>Dikarya</taxon>
        <taxon>Basidiomycota</taxon>
        <taxon>Agaricomycotina</taxon>
        <taxon>Agaricomycetes</taxon>
        <taxon>Agaricomycetidae</taxon>
        <taxon>Agaricales</taxon>
        <taxon>Agaricineae</taxon>
        <taxon>Psathyrellaceae</taxon>
        <taxon>Candolleomyces</taxon>
    </lineage>
</organism>
<reference evidence="3" key="1">
    <citation type="submission" date="2022-06" db="EMBL/GenBank/DDBJ databases">
        <title>Genome Sequence of Candolleomyces eurysporus.</title>
        <authorList>
            <person name="Buettner E."/>
        </authorList>
    </citation>
    <scope>NUCLEOTIDE SEQUENCE</scope>
    <source>
        <strain evidence="3">VTCC 930004</strain>
    </source>
</reference>
<feature type="domain" description="AB hydrolase-1" evidence="2">
    <location>
        <begin position="32"/>
        <end position="271"/>
    </location>
</feature>
<evidence type="ECO:0000256" key="1">
    <source>
        <dbReference type="SAM" id="Phobius"/>
    </source>
</evidence>
<keyword evidence="4" id="KW-1185">Reference proteome</keyword>
<gene>
    <name evidence="3" type="ORF">H1R20_g4527</name>
</gene>
<dbReference type="InterPro" id="IPR029058">
    <property type="entry name" value="AB_hydrolase_fold"/>
</dbReference>
<dbReference type="Pfam" id="PF00561">
    <property type="entry name" value="Abhydrolase_1"/>
    <property type="match status" value="1"/>
</dbReference>
<evidence type="ECO:0000259" key="2">
    <source>
        <dbReference type="Pfam" id="PF00561"/>
    </source>
</evidence>
<dbReference type="Proteomes" id="UP001140091">
    <property type="component" value="Unassembled WGS sequence"/>
</dbReference>
<feature type="non-terminal residue" evidence="3">
    <location>
        <position position="1"/>
    </location>
</feature>
<keyword evidence="1" id="KW-0812">Transmembrane</keyword>
<dbReference type="AlphaFoldDB" id="A0A9W8JD51"/>
<feature type="transmembrane region" description="Helical" evidence="1">
    <location>
        <begin position="31"/>
        <end position="51"/>
    </location>
</feature>
<keyword evidence="1" id="KW-1133">Transmembrane helix</keyword>
<keyword evidence="1" id="KW-0472">Membrane</keyword>
<accession>A0A9W8JD51</accession>
<evidence type="ECO:0000313" key="4">
    <source>
        <dbReference type="Proteomes" id="UP001140091"/>
    </source>
</evidence>
<proteinExistence type="predicted"/>
<name>A0A9W8JD51_9AGAR</name>
<dbReference type="SUPFAM" id="SSF53474">
    <property type="entry name" value="alpha/beta-Hydrolases"/>
    <property type="match status" value="1"/>
</dbReference>
<dbReference type="InterPro" id="IPR050471">
    <property type="entry name" value="AB_hydrolase"/>
</dbReference>
<dbReference type="OrthoDB" id="408373at2759"/>
<dbReference type="InterPro" id="IPR000073">
    <property type="entry name" value="AB_hydrolase_1"/>
</dbReference>
<dbReference type="PANTHER" id="PTHR43433:SF5">
    <property type="entry name" value="AB HYDROLASE-1 DOMAIN-CONTAINING PROTEIN"/>
    <property type="match status" value="1"/>
</dbReference>
<dbReference type="PANTHER" id="PTHR43433">
    <property type="entry name" value="HYDROLASE, ALPHA/BETA FOLD FAMILY PROTEIN"/>
    <property type="match status" value="1"/>
</dbReference>
<dbReference type="EMBL" id="JANBPK010000770">
    <property type="protein sequence ID" value="KAJ2932535.1"/>
    <property type="molecule type" value="Genomic_DNA"/>
</dbReference>
<protein>
    <recommendedName>
        <fullName evidence="2">AB hydrolase-1 domain-containing protein</fullName>
    </recommendedName>
</protein>
<evidence type="ECO:0000313" key="3">
    <source>
        <dbReference type="EMBL" id="KAJ2932535.1"/>
    </source>
</evidence>
<comment type="caution">
    <text evidence="3">The sequence shown here is derived from an EMBL/GenBank/DDBJ whole genome shotgun (WGS) entry which is preliminary data.</text>
</comment>
<dbReference type="Gene3D" id="3.40.50.1820">
    <property type="entry name" value="alpha/beta hydrolase"/>
    <property type="match status" value="1"/>
</dbReference>